<dbReference type="GO" id="GO:0006811">
    <property type="term" value="P:monoatomic ion transport"/>
    <property type="evidence" value="ECO:0007669"/>
    <property type="project" value="UniProtKB-KW"/>
</dbReference>
<evidence type="ECO:0000256" key="5">
    <source>
        <dbReference type="ARBA" id="ARBA00022597"/>
    </source>
</evidence>
<evidence type="ECO:0000259" key="16">
    <source>
        <dbReference type="Pfam" id="PF02563"/>
    </source>
</evidence>
<dbReference type="AlphaFoldDB" id="L0WB27"/>
<evidence type="ECO:0000256" key="9">
    <source>
        <dbReference type="ARBA" id="ARBA00023065"/>
    </source>
</evidence>
<keyword evidence="6" id="KW-0812">Transmembrane</keyword>
<dbReference type="Gene3D" id="3.10.560.10">
    <property type="entry name" value="Outer membrane lipoprotein wza domain like"/>
    <property type="match status" value="2"/>
</dbReference>
<organism evidence="19 20">
    <name type="scientific">Alcanivorax hongdengensis A-11-3</name>
    <dbReference type="NCBI Taxonomy" id="1177179"/>
    <lineage>
        <taxon>Bacteria</taxon>
        <taxon>Pseudomonadati</taxon>
        <taxon>Pseudomonadota</taxon>
        <taxon>Gammaproteobacteria</taxon>
        <taxon>Oceanospirillales</taxon>
        <taxon>Alcanivoracaceae</taxon>
        <taxon>Alcanivorax</taxon>
    </lineage>
</organism>
<evidence type="ECO:0000256" key="10">
    <source>
        <dbReference type="ARBA" id="ARBA00023114"/>
    </source>
</evidence>
<evidence type="ECO:0000256" key="12">
    <source>
        <dbReference type="ARBA" id="ARBA00023139"/>
    </source>
</evidence>
<reference evidence="19 20" key="1">
    <citation type="journal article" date="2012" name="J. Bacteriol.">
        <title>Genome Sequence of the Alkane-Degrading Bacterium Alcanivorax hongdengensis Type Strain A-11-3.</title>
        <authorList>
            <person name="Lai Q."/>
            <person name="Shao Z."/>
        </authorList>
    </citation>
    <scope>NUCLEOTIDE SEQUENCE [LARGE SCALE GENOMIC DNA]</scope>
    <source>
        <strain evidence="19 20">A-11-3</strain>
    </source>
</reference>
<keyword evidence="4" id="KW-1134">Transmembrane beta strand</keyword>
<evidence type="ECO:0000256" key="2">
    <source>
        <dbReference type="ARBA" id="ARBA00009450"/>
    </source>
</evidence>
<dbReference type="OrthoDB" id="9808421at2"/>
<keyword evidence="20" id="KW-1185">Reference proteome</keyword>
<feature type="chain" id="PRO_5003947826" evidence="15">
    <location>
        <begin position="24"/>
        <end position="379"/>
    </location>
</feature>
<dbReference type="GO" id="GO:0009279">
    <property type="term" value="C:cell outer membrane"/>
    <property type="evidence" value="ECO:0007669"/>
    <property type="project" value="UniProtKB-SubCell"/>
</dbReference>
<keyword evidence="10" id="KW-0626">Porin</keyword>
<keyword evidence="9" id="KW-0406">Ion transport</keyword>
<dbReference type="Pfam" id="PF02563">
    <property type="entry name" value="Poly_export"/>
    <property type="match status" value="1"/>
</dbReference>
<dbReference type="InterPro" id="IPR003715">
    <property type="entry name" value="Poly_export_N"/>
</dbReference>
<name>L0WB27_9GAMM</name>
<keyword evidence="8" id="KW-0625">Polysaccharide transport</keyword>
<feature type="domain" description="Outer-membrane lipoprotein Wza C-terminal" evidence="17">
    <location>
        <begin position="346"/>
        <end position="374"/>
    </location>
</feature>
<dbReference type="PANTHER" id="PTHR33619:SF3">
    <property type="entry name" value="POLYSACCHARIDE EXPORT PROTEIN GFCE-RELATED"/>
    <property type="match status" value="1"/>
</dbReference>
<sequence>MQITMKKLLMFALLAGLSGCTIVPGSHISTSPGWFVDEDDGSEEAEPLPDVVQVHAITTNVLDGDAGDSKSQPAPELLEEPRDYDYTIGIGDVLQITVWDHPELTIPAGSMRSPSESGNWVHNDGTVFYPYVGKIKVVGLKVTEIRDLIAKRISEYIENPQVDVTVAAFRSQRVYVTGAVNQPGAYPVTNVPLRLLDAVNAAGGLNELADWQDVTLSRGGKEYHLSLRAVYQQGNPAYNVLLRPGDVVNVARNDDNKVFVMGAVAQAKPVPMTRNGLTLAEALSAAGGYTEDTADASGIFVLRRAPADSDHQVDLYQLNAKDATALILADGFHLHSRDIVYVTTSPIARWNRVIKNILPTFQTIYYGALAADRVRDLDE</sequence>
<keyword evidence="7 15" id="KW-0732">Signal</keyword>
<evidence type="ECO:0000256" key="11">
    <source>
        <dbReference type="ARBA" id="ARBA00023136"/>
    </source>
</evidence>
<accession>L0WB27</accession>
<feature type="domain" description="SLBB" evidence="18">
    <location>
        <begin position="172"/>
        <end position="250"/>
    </location>
</feature>
<dbReference type="PANTHER" id="PTHR33619">
    <property type="entry name" value="POLYSACCHARIDE EXPORT PROTEIN GFCE-RELATED"/>
    <property type="match status" value="1"/>
</dbReference>
<keyword evidence="12" id="KW-0564">Palmitate</keyword>
<dbReference type="eggNOG" id="COG1596">
    <property type="taxonomic scope" value="Bacteria"/>
</dbReference>
<keyword evidence="11" id="KW-0472">Membrane</keyword>
<evidence type="ECO:0000259" key="18">
    <source>
        <dbReference type="Pfam" id="PF22461"/>
    </source>
</evidence>
<evidence type="ECO:0000256" key="1">
    <source>
        <dbReference type="ARBA" id="ARBA00004571"/>
    </source>
</evidence>
<comment type="similarity">
    <text evidence="2">Belongs to the BexD/CtrA/VexA family.</text>
</comment>
<dbReference type="NCBIfam" id="NF011658">
    <property type="entry name" value="PRK15078.1"/>
    <property type="match status" value="1"/>
</dbReference>
<evidence type="ECO:0000256" key="3">
    <source>
        <dbReference type="ARBA" id="ARBA00022448"/>
    </source>
</evidence>
<comment type="caution">
    <text evidence="19">The sequence shown here is derived from an EMBL/GenBank/DDBJ whole genome shotgun (WGS) entry which is preliminary data.</text>
</comment>
<gene>
    <name evidence="19" type="ORF">A11A3_14485</name>
</gene>
<dbReference type="InterPro" id="IPR040716">
    <property type="entry name" value="Wza_C"/>
</dbReference>
<feature type="signal peptide" evidence="15">
    <location>
        <begin position="1"/>
        <end position="23"/>
    </location>
</feature>
<comment type="subcellular location">
    <subcellularLocation>
        <location evidence="1">Cell outer membrane</location>
        <topology evidence="1">Multi-pass membrane protein</topology>
    </subcellularLocation>
</comment>
<evidence type="ECO:0000313" key="20">
    <source>
        <dbReference type="Proteomes" id="UP000010164"/>
    </source>
</evidence>
<evidence type="ECO:0000256" key="15">
    <source>
        <dbReference type="SAM" id="SignalP"/>
    </source>
</evidence>
<dbReference type="InterPro" id="IPR054765">
    <property type="entry name" value="SLBB_dom"/>
</dbReference>
<dbReference type="EMBL" id="AMRJ01000029">
    <property type="protein sequence ID" value="EKF73302.1"/>
    <property type="molecule type" value="Genomic_DNA"/>
</dbReference>
<keyword evidence="13" id="KW-0998">Cell outer membrane</keyword>
<dbReference type="PATRIC" id="fig|1177179.3.peg.2855"/>
<dbReference type="Pfam" id="PF18412">
    <property type="entry name" value="Wza_C"/>
    <property type="match status" value="1"/>
</dbReference>
<dbReference type="GO" id="GO:0046930">
    <property type="term" value="C:pore complex"/>
    <property type="evidence" value="ECO:0007669"/>
    <property type="project" value="UniProtKB-KW"/>
</dbReference>
<keyword evidence="5" id="KW-0762">Sugar transport</keyword>
<dbReference type="Gene3D" id="3.30.1950.10">
    <property type="entry name" value="wza like domain"/>
    <property type="match status" value="1"/>
</dbReference>
<keyword evidence="3" id="KW-0813">Transport</keyword>
<dbReference type="GO" id="GO:0015159">
    <property type="term" value="F:polysaccharide transmembrane transporter activity"/>
    <property type="evidence" value="ECO:0007669"/>
    <property type="project" value="InterPro"/>
</dbReference>
<evidence type="ECO:0000256" key="8">
    <source>
        <dbReference type="ARBA" id="ARBA00023047"/>
    </source>
</evidence>
<protein>
    <submittedName>
        <fullName evidence="19">Outer membrane polysaccharide export protein</fullName>
    </submittedName>
</protein>
<keyword evidence="14" id="KW-0449">Lipoprotein</keyword>
<dbReference type="STRING" id="1177179.A11A3_14485"/>
<dbReference type="GO" id="GO:0015288">
    <property type="term" value="F:porin activity"/>
    <property type="evidence" value="ECO:0007669"/>
    <property type="project" value="UniProtKB-KW"/>
</dbReference>
<feature type="domain" description="Polysaccharide export protein N-terminal" evidence="16">
    <location>
        <begin position="81"/>
        <end position="166"/>
    </location>
</feature>
<dbReference type="PROSITE" id="PS51257">
    <property type="entry name" value="PROKAR_LIPOPROTEIN"/>
    <property type="match status" value="1"/>
</dbReference>
<dbReference type="Pfam" id="PF22461">
    <property type="entry name" value="SLBB_2"/>
    <property type="match status" value="2"/>
</dbReference>
<dbReference type="InterPro" id="IPR049712">
    <property type="entry name" value="Poly_export"/>
</dbReference>
<evidence type="ECO:0000259" key="17">
    <source>
        <dbReference type="Pfam" id="PF18412"/>
    </source>
</evidence>
<evidence type="ECO:0000256" key="7">
    <source>
        <dbReference type="ARBA" id="ARBA00022729"/>
    </source>
</evidence>
<evidence type="ECO:0000256" key="13">
    <source>
        <dbReference type="ARBA" id="ARBA00023237"/>
    </source>
</evidence>
<evidence type="ECO:0000256" key="6">
    <source>
        <dbReference type="ARBA" id="ARBA00022692"/>
    </source>
</evidence>
<evidence type="ECO:0000313" key="19">
    <source>
        <dbReference type="EMBL" id="EKF73302.1"/>
    </source>
</evidence>
<feature type="domain" description="SLBB" evidence="18">
    <location>
        <begin position="257"/>
        <end position="342"/>
    </location>
</feature>
<evidence type="ECO:0000256" key="14">
    <source>
        <dbReference type="ARBA" id="ARBA00023288"/>
    </source>
</evidence>
<dbReference type="Proteomes" id="UP000010164">
    <property type="component" value="Unassembled WGS sequence"/>
</dbReference>
<evidence type="ECO:0000256" key="4">
    <source>
        <dbReference type="ARBA" id="ARBA00022452"/>
    </source>
</evidence>
<dbReference type="Gene3D" id="1.20.5.70">
    <property type="match status" value="1"/>
</dbReference>
<proteinExistence type="inferred from homology"/>